<dbReference type="InterPro" id="IPR008972">
    <property type="entry name" value="Cupredoxin"/>
</dbReference>
<reference evidence="3" key="1">
    <citation type="journal article" date="2023" name="Nat. Commun.">
        <title>Diploid and tetraploid genomes of Acorus and the evolution of monocots.</title>
        <authorList>
            <person name="Ma L."/>
            <person name="Liu K.W."/>
            <person name="Li Z."/>
            <person name="Hsiao Y.Y."/>
            <person name="Qi Y."/>
            <person name="Fu T."/>
            <person name="Tang G.D."/>
            <person name="Zhang D."/>
            <person name="Sun W.H."/>
            <person name="Liu D.K."/>
            <person name="Li Y."/>
            <person name="Chen G.Z."/>
            <person name="Liu X.D."/>
            <person name="Liao X.Y."/>
            <person name="Jiang Y.T."/>
            <person name="Yu X."/>
            <person name="Hao Y."/>
            <person name="Huang J."/>
            <person name="Zhao X.W."/>
            <person name="Ke S."/>
            <person name="Chen Y.Y."/>
            <person name="Wu W.L."/>
            <person name="Hsu J.L."/>
            <person name="Lin Y.F."/>
            <person name="Huang M.D."/>
            <person name="Li C.Y."/>
            <person name="Huang L."/>
            <person name="Wang Z.W."/>
            <person name="Zhao X."/>
            <person name="Zhong W.Y."/>
            <person name="Peng D.H."/>
            <person name="Ahmad S."/>
            <person name="Lan S."/>
            <person name="Zhang J.S."/>
            <person name="Tsai W.C."/>
            <person name="Van de Peer Y."/>
            <person name="Liu Z.J."/>
        </authorList>
    </citation>
    <scope>NUCLEOTIDE SEQUENCE</scope>
    <source>
        <strain evidence="3">CP</strain>
    </source>
</reference>
<accession>A0AAV9FFP6</accession>
<evidence type="ECO:0000259" key="2">
    <source>
        <dbReference type="Pfam" id="PF07731"/>
    </source>
</evidence>
<feature type="domain" description="Plastocyanin-like" evidence="2">
    <location>
        <begin position="38"/>
        <end position="81"/>
    </location>
</feature>
<evidence type="ECO:0000256" key="1">
    <source>
        <dbReference type="ARBA" id="ARBA00010609"/>
    </source>
</evidence>
<dbReference type="AlphaFoldDB" id="A0AAV9FFP6"/>
<dbReference type="Pfam" id="PF07731">
    <property type="entry name" value="Cu-oxidase_2"/>
    <property type="match status" value="1"/>
</dbReference>
<dbReference type="SUPFAM" id="SSF49503">
    <property type="entry name" value="Cupredoxins"/>
    <property type="match status" value="1"/>
</dbReference>
<name>A0AAV9FFP6_ACOCL</name>
<dbReference type="GO" id="GO:0016491">
    <property type="term" value="F:oxidoreductase activity"/>
    <property type="evidence" value="ECO:0007669"/>
    <property type="project" value="InterPro"/>
</dbReference>
<organism evidence="3 4">
    <name type="scientific">Acorus calamus</name>
    <name type="common">Sweet flag</name>
    <dbReference type="NCBI Taxonomy" id="4465"/>
    <lineage>
        <taxon>Eukaryota</taxon>
        <taxon>Viridiplantae</taxon>
        <taxon>Streptophyta</taxon>
        <taxon>Embryophyta</taxon>
        <taxon>Tracheophyta</taxon>
        <taxon>Spermatophyta</taxon>
        <taxon>Magnoliopsida</taxon>
        <taxon>Liliopsida</taxon>
        <taxon>Acoraceae</taxon>
        <taxon>Acorus</taxon>
    </lineage>
</organism>
<dbReference type="GO" id="GO:0005507">
    <property type="term" value="F:copper ion binding"/>
    <property type="evidence" value="ECO:0007669"/>
    <property type="project" value="InterPro"/>
</dbReference>
<gene>
    <name evidence="3" type="primary">SKS1</name>
    <name evidence="3" type="ORF">QJS10_CPA02g00157</name>
</gene>
<reference evidence="3" key="2">
    <citation type="submission" date="2023-06" db="EMBL/GenBank/DDBJ databases">
        <authorList>
            <person name="Ma L."/>
            <person name="Liu K.-W."/>
            <person name="Li Z."/>
            <person name="Hsiao Y.-Y."/>
            <person name="Qi Y."/>
            <person name="Fu T."/>
            <person name="Tang G."/>
            <person name="Zhang D."/>
            <person name="Sun W.-H."/>
            <person name="Liu D.-K."/>
            <person name="Li Y."/>
            <person name="Chen G.-Z."/>
            <person name="Liu X.-D."/>
            <person name="Liao X.-Y."/>
            <person name="Jiang Y.-T."/>
            <person name="Yu X."/>
            <person name="Hao Y."/>
            <person name="Huang J."/>
            <person name="Zhao X.-W."/>
            <person name="Ke S."/>
            <person name="Chen Y.-Y."/>
            <person name="Wu W.-L."/>
            <person name="Hsu J.-L."/>
            <person name="Lin Y.-F."/>
            <person name="Huang M.-D."/>
            <person name="Li C.-Y."/>
            <person name="Huang L."/>
            <person name="Wang Z.-W."/>
            <person name="Zhao X."/>
            <person name="Zhong W.-Y."/>
            <person name="Peng D.-H."/>
            <person name="Ahmad S."/>
            <person name="Lan S."/>
            <person name="Zhang J.-S."/>
            <person name="Tsai W.-C."/>
            <person name="Van De Peer Y."/>
            <person name="Liu Z.-J."/>
        </authorList>
    </citation>
    <scope>NUCLEOTIDE SEQUENCE</scope>
    <source>
        <strain evidence="3">CP</strain>
        <tissue evidence="3">Leaves</tissue>
    </source>
</reference>
<dbReference type="InterPro" id="IPR011706">
    <property type="entry name" value="Cu-oxidase_C"/>
</dbReference>
<keyword evidence="4" id="KW-1185">Reference proteome</keyword>
<dbReference type="EMBL" id="JAUJYO010000002">
    <property type="protein sequence ID" value="KAK1323258.1"/>
    <property type="molecule type" value="Genomic_DNA"/>
</dbReference>
<sequence length="105" mass="12105">MHCTCLRVVGPRYFFSPDKSLGDQSGFGTILAVQFGWMVYRNSWSAVLVSLDNKGMWNLRPALWERQYLGQQFYIKIWNSEKSYRTEYDIPTNALLCGKAVGRGN</sequence>
<protein>
    <submittedName>
        <fullName evidence="3">Monocopper oxidase-like protein SKS1</fullName>
    </submittedName>
</protein>
<comment type="caution">
    <text evidence="3">The sequence shown here is derived from an EMBL/GenBank/DDBJ whole genome shotgun (WGS) entry which is preliminary data.</text>
</comment>
<proteinExistence type="inferred from homology"/>
<evidence type="ECO:0000313" key="3">
    <source>
        <dbReference type="EMBL" id="KAK1323258.1"/>
    </source>
</evidence>
<comment type="similarity">
    <text evidence="1">Belongs to the multicopper oxidase family.</text>
</comment>
<evidence type="ECO:0000313" key="4">
    <source>
        <dbReference type="Proteomes" id="UP001180020"/>
    </source>
</evidence>
<dbReference type="Proteomes" id="UP001180020">
    <property type="component" value="Unassembled WGS sequence"/>
</dbReference>